<dbReference type="RefSeq" id="WP_115858540.1">
    <property type="nucleotide sequence ID" value="NZ_QTSU01000001.1"/>
</dbReference>
<evidence type="ECO:0000313" key="2">
    <source>
        <dbReference type="Proteomes" id="UP000264492"/>
    </source>
</evidence>
<keyword evidence="2" id="KW-1185">Reference proteome</keyword>
<organism evidence="1 2">
    <name type="scientific">Lysobacter silvisoli</name>
    <dbReference type="NCBI Taxonomy" id="2293254"/>
    <lineage>
        <taxon>Bacteria</taxon>
        <taxon>Pseudomonadati</taxon>
        <taxon>Pseudomonadota</taxon>
        <taxon>Gammaproteobacteria</taxon>
        <taxon>Lysobacterales</taxon>
        <taxon>Lysobacteraceae</taxon>
        <taxon>Lysobacter</taxon>
    </lineage>
</organism>
<reference evidence="1 2" key="1">
    <citation type="submission" date="2018-08" db="EMBL/GenBank/DDBJ databases">
        <title>Lysobacter sp. zong2l5, whole genome shotgun sequence.</title>
        <authorList>
            <person name="Zhang X."/>
            <person name="Feng G."/>
            <person name="Zhu H."/>
        </authorList>
    </citation>
    <scope>NUCLEOTIDE SEQUENCE [LARGE SCALE GENOMIC DNA]</scope>
    <source>
        <strain evidence="2">zong2l5</strain>
    </source>
</reference>
<gene>
    <name evidence="1" type="ORF">DX914_08415</name>
</gene>
<protein>
    <submittedName>
        <fullName evidence="1">Uncharacterized protein</fullName>
    </submittedName>
</protein>
<comment type="caution">
    <text evidence="1">The sequence shown here is derived from an EMBL/GenBank/DDBJ whole genome shotgun (WGS) entry which is preliminary data.</text>
</comment>
<proteinExistence type="predicted"/>
<dbReference type="EMBL" id="QTSU01000001">
    <property type="protein sequence ID" value="RDZ29105.1"/>
    <property type="molecule type" value="Genomic_DNA"/>
</dbReference>
<sequence>MDKTRAQFAADLETLESDLGDLRHEQPYFGLIEDRMDALLLDASPNDADWLLDQLRALLDRRAVR</sequence>
<name>A0A371K5B5_9GAMM</name>
<evidence type="ECO:0000313" key="1">
    <source>
        <dbReference type="EMBL" id="RDZ29105.1"/>
    </source>
</evidence>
<dbReference type="AlphaFoldDB" id="A0A371K5B5"/>
<accession>A0A371K5B5</accession>
<dbReference type="Proteomes" id="UP000264492">
    <property type="component" value="Unassembled WGS sequence"/>
</dbReference>